<evidence type="ECO:0000259" key="1">
    <source>
        <dbReference type="Pfam" id="PF06742"/>
    </source>
</evidence>
<proteinExistence type="predicted"/>
<dbReference type="OrthoDB" id="272779at2"/>
<reference evidence="3 4" key="1">
    <citation type="submission" date="2018-12" db="EMBL/GenBank/DDBJ databases">
        <title>Mesorhizobium carbonis sp. nov., isolated from coal mine water.</title>
        <authorList>
            <person name="Xin W."/>
            <person name="Xu Z."/>
            <person name="Xiang F."/>
            <person name="Zhang J."/>
            <person name="Xi L."/>
            <person name="Liu J."/>
        </authorList>
    </citation>
    <scope>NUCLEOTIDE SEQUENCE [LARGE SCALE GENOMIC DNA]</scope>
    <source>
        <strain evidence="3 4">B2.3</strain>
    </source>
</reference>
<dbReference type="SUPFAM" id="SSF160935">
    <property type="entry name" value="VPA0735-like"/>
    <property type="match status" value="1"/>
</dbReference>
<dbReference type="InterPro" id="IPR037049">
    <property type="entry name" value="DUF1214_C_sf"/>
</dbReference>
<comment type="caution">
    <text evidence="3">The sequence shown here is derived from an EMBL/GenBank/DDBJ whole genome shotgun (WGS) entry which is preliminary data.</text>
</comment>
<keyword evidence="4" id="KW-1185">Reference proteome</keyword>
<dbReference type="Gene3D" id="1.10.3360.10">
    <property type="entry name" value="VPA0735-like domain"/>
    <property type="match status" value="1"/>
</dbReference>
<dbReference type="InterPro" id="IPR010679">
    <property type="entry name" value="DUF1254"/>
</dbReference>
<organism evidence="3 4">
    <name type="scientific">Aquibium carbonis</name>
    <dbReference type="NCBI Taxonomy" id="2495581"/>
    <lineage>
        <taxon>Bacteria</taxon>
        <taxon>Pseudomonadati</taxon>
        <taxon>Pseudomonadota</taxon>
        <taxon>Alphaproteobacteria</taxon>
        <taxon>Hyphomicrobiales</taxon>
        <taxon>Phyllobacteriaceae</taxon>
        <taxon>Aquibium</taxon>
    </lineage>
</organism>
<dbReference type="PANTHER" id="PTHR36509">
    <property type="entry name" value="BLL3101 PROTEIN"/>
    <property type="match status" value="1"/>
</dbReference>
<dbReference type="EMBL" id="RWKW01000067">
    <property type="protein sequence ID" value="RST85106.1"/>
    <property type="molecule type" value="Genomic_DNA"/>
</dbReference>
<dbReference type="Pfam" id="PF06863">
    <property type="entry name" value="DUF1254"/>
    <property type="match status" value="1"/>
</dbReference>
<dbReference type="Gene3D" id="2.60.120.600">
    <property type="entry name" value="Domain of unknown function DUF1214, C-terminal domain"/>
    <property type="match status" value="1"/>
</dbReference>
<evidence type="ECO:0000313" key="4">
    <source>
        <dbReference type="Proteomes" id="UP000278398"/>
    </source>
</evidence>
<accession>A0A3S0AR49</accession>
<dbReference type="Pfam" id="PF06742">
    <property type="entry name" value="DUF1214"/>
    <property type="match status" value="1"/>
</dbReference>
<dbReference type="Proteomes" id="UP000278398">
    <property type="component" value="Unassembled WGS sequence"/>
</dbReference>
<feature type="domain" description="DUF1254" evidence="2">
    <location>
        <begin position="87"/>
        <end position="200"/>
    </location>
</feature>
<dbReference type="PANTHER" id="PTHR36509:SF3">
    <property type="entry name" value="SIGNAL PEPTIDE PROTEIN"/>
    <property type="match status" value="1"/>
</dbReference>
<evidence type="ECO:0000259" key="2">
    <source>
        <dbReference type="Pfam" id="PF06863"/>
    </source>
</evidence>
<evidence type="ECO:0000313" key="3">
    <source>
        <dbReference type="EMBL" id="RST85106.1"/>
    </source>
</evidence>
<name>A0A3S0AR49_9HYPH</name>
<gene>
    <name evidence="3" type="ORF">EJC49_17415</name>
</gene>
<sequence>MATEIPPGIAMPDEVETRLGTLKFFDGFPDEATVDKLYDNLDFQRAVQAYLLAIPAVNQAAMRKALLRWGPANTTMPIWEELVFPRTVGLTFNTSTPYAWMWIDLHDGPLVAEVPPGVLGAFNDHWYRWLLDVGVTGPDEGKGGKYLILPPRYKGEVPEGYFVARAQSYEMFLAFRTFPDEKGDLKPHVELTKQRTRVYPLSQAANPPPMKFVNISPEPFVTVGPGDYQFWDLLNDVVQSEPPYTGDPVTLGFFASIGIEHGKPFAPDERMKQILTEAATVGDATARALTYRMRDKEAFYHESSAWRTAFLGGYNFERNGIKLLDSSSQYYFYATGVTPAMEAKMVGSGSQYALAFVDSNGRPLDGSRTYRLHVPANVPINNFWSVIAYDNQTRSFLQTEQTWPSVTSKDKDFNVNGDGSVDVYFGPERPGDARNFIQTIAGKGWNAIFRLYGPLEPWFDKSWKLGEVELVE</sequence>
<protein>
    <submittedName>
        <fullName evidence="3">DUF1254 domain-containing protein</fullName>
    </submittedName>
</protein>
<dbReference type="Gene3D" id="2.60.40.1610">
    <property type="entry name" value="Domain of unknown function DUF1254"/>
    <property type="match status" value="1"/>
</dbReference>
<dbReference type="InterPro" id="IPR037050">
    <property type="entry name" value="DUF1254_sf"/>
</dbReference>
<dbReference type="InterPro" id="IPR010621">
    <property type="entry name" value="DUF1214"/>
</dbReference>
<feature type="domain" description="DUF1214" evidence="1">
    <location>
        <begin position="350"/>
        <end position="455"/>
    </location>
</feature>
<dbReference type="AlphaFoldDB" id="A0A3S0AR49"/>